<evidence type="ECO:0000256" key="1">
    <source>
        <dbReference type="SAM" id="MobiDB-lite"/>
    </source>
</evidence>
<keyword evidence="4" id="KW-1185">Reference proteome</keyword>
<reference evidence="3" key="1">
    <citation type="submission" date="2023-12" db="EMBL/GenBank/DDBJ databases">
        <title>Genome assembly of Anisodus tanguticus.</title>
        <authorList>
            <person name="Wang Y.-J."/>
        </authorList>
    </citation>
    <scope>NUCLEOTIDE SEQUENCE</scope>
    <source>
        <strain evidence="3">KB-2021</strain>
        <tissue evidence="3">Leaf</tissue>
    </source>
</reference>
<protein>
    <submittedName>
        <fullName evidence="3">Uncharacterized protein</fullName>
    </submittedName>
</protein>
<evidence type="ECO:0000313" key="4">
    <source>
        <dbReference type="Proteomes" id="UP001291623"/>
    </source>
</evidence>
<dbReference type="Proteomes" id="UP001291623">
    <property type="component" value="Unassembled WGS sequence"/>
</dbReference>
<feature type="compositionally biased region" description="Basic and acidic residues" evidence="1">
    <location>
        <begin position="28"/>
        <end position="44"/>
    </location>
</feature>
<dbReference type="AlphaFoldDB" id="A0AAE1SUC0"/>
<feature type="chain" id="PRO_5042156039" evidence="2">
    <location>
        <begin position="25"/>
        <end position="91"/>
    </location>
</feature>
<dbReference type="EMBL" id="JAVYJV010000003">
    <property type="protein sequence ID" value="KAK4375976.1"/>
    <property type="molecule type" value="Genomic_DNA"/>
</dbReference>
<sequence>MGKRSVLLLLVLVLLSALVASVSGYEDEGSRREREEEESEQKTQGEKWFLLRHLHDVVKTDAGTMRLVKGGYRRGSFLQSNAYWFHLHGTK</sequence>
<proteinExistence type="predicted"/>
<gene>
    <name evidence="3" type="ORF">RND71_006653</name>
</gene>
<accession>A0AAE1SUC0</accession>
<name>A0AAE1SUC0_9SOLA</name>
<keyword evidence="2" id="KW-0732">Signal</keyword>
<evidence type="ECO:0000256" key="2">
    <source>
        <dbReference type="SAM" id="SignalP"/>
    </source>
</evidence>
<feature type="signal peptide" evidence="2">
    <location>
        <begin position="1"/>
        <end position="24"/>
    </location>
</feature>
<comment type="caution">
    <text evidence="3">The sequence shown here is derived from an EMBL/GenBank/DDBJ whole genome shotgun (WGS) entry which is preliminary data.</text>
</comment>
<evidence type="ECO:0000313" key="3">
    <source>
        <dbReference type="EMBL" id="KAK4375976.1"/>
    </source>
</evidence>
<feature type="region of interest" description="Disordered" evidence="1">
    <location>
        <begin position="23"/>
        <end position="44"/>
    </location>
</feature>
<organism evidence="3 4">
    <name type="scientific">Anisodus tanguticus</name>
    <dbReference type="NCBI Taxonomy" id="243964"/>
    <lineage>
        <taxon>Eukaryota</taxon>
        <taxon>Viridiplantae</taxon>
        <taxon>Streptophyta</taxon>
        <taxon>Embryophyta</taxon>
        <taxon>Tracheophyta</taxon>
        <taxon>Spermatophyta</taxon>
        <taxon>Magnoliopsida</taxon>
        <taxon>eudicotyledons</taxon>
        <taxon>Gunneridae</taxon>
        <taxon>Pentapetalae</taxon>
        <taxon>asterids</taxon>
        <taxon>lamiids</taxon>
        <taxon>Solanales</taxon>
        <taxon>Solanaceae</taxon>
        <taxon>Solanoideae</taxon>
        <taxon>Hyoscyameae</taxon>
        <taxon>Anisodus</taxon>
    </lineage>
</organism>